<keyword evidence="1" id="KW-0808">Transferase</keyword>
<dbReference type="SUPFAM" id="SSF53448">
    <property type="entry name" value="Nucleotide-diphospho-sugar transferases"/>
    <property type="match status" value="1"/>
</dbReference>
<evidence type="ECO:0000313" key="2">
    <source>
        <dbReference type="Proteomes" id="UP000449249"/>
    </source>
</evidence>
<dbReference type="InterPro" id="IPR029044">
    <property type="entry name" value="Nucleotide-diphossugar_trans"/>
</dbReference>
<organism evidence="1 2">
    <name type="scientific">Dorea longicatena</name>
    <dbReference type="NCBI Taxonomy" id="88431"/>
    <lineage>
        <taxon>Bacteria</taxon>
        <taxon>Bacillati</taxon>
        <taxon>Bacillota</taxon>
        <taxon>Clostridia</taxon>
        <taxon>Lachnospirales</taxon>
        <taxon>Lachnospiraceae</taxon>
        <taxon>Dorea</taxon>
    </lineage>
</organism>
<proteinExistence type="predicted"/>
<evidence type="ECO:0000313" key="1">
    <source>
        <dbReference type="EMBL" id="MZK11104.1"/>
    </source>
</evidence>
<dbReference type="EMBL" id="WWSH01000011">
    <property type="protein sequence ID" value="MZK11104.1"/>
    <property type="molecule type" value="Genomic_DNA"/>
</dbReference>
<dbReference type="RefSeq" id="WP_161170400.1">
    <property type="nucleotide sequence ID" value="NZ_JADNMG010000010.1"/>
</dbReference>
<dbReference type="GO" id="GO:0016740">
    <property type="term" value="F:transferase activity"/>
    <property type="evidence" value="ECO:0007669"/>
    <property type="project" value="UniProtKB-KW"/>
</dbReference>
<accession>A0A6N9JY60</accession>
<protein>
    <submittedName>
        <fullName evidence="1">Glycosyl transferase</fullName>
    </submittedName>
</protein>
<comment type="caution">
    <text evidence="1">The sequence shown here is derived from an EMBL/GenBank/DDBJ whole genome shotgun (WGS) entry which is preliminary data.</text>
</comment>
<name>A0A6N9JY60_9FIRM</name>
<reference evidence="1 2" key="1">
    <citation type="journal article" date="2019" name="Nat. Med.">
        <title>A library of human gut bacterial isolates paired with longitudinal multiomics data enables mechanistic microbiome research.</title>
        <authorList>
            <person name="Poyet M."/>
            <person name="Groussin M."/>
            <person name="Gibbons S.M."/>
            <person name="Avila-Pacheco J."/>
            <person name="Jiang X."/>
            <person name="Kearney S.M."/>
            <person name="Perrotta A.R."/>
            <person name="Berdy B."/>
            <person name="Zhao S."/>
            <person name="Lieberman T.D."/>
            <person name="Swanson P.K."/>
            <person name="Smith M."/>
            <person name="Roesemann S."/>
            <person name="Alexander J.E."/>
            <person name="Rich S.A."/>
            <person name="Livny J."/>
            <person name="Vlamakis H."/>
            <person name="Clish C."/>
            <person name="Bullock K."/>
            <person name="Deik A."/>
            <person name="Scott J."/>
            <person name="Pierce K.A."/>
            <person name="Xavier R.J."/>
            <person name="Alm E.J."/>
        </authorList>
    </citation>
    <scope>NUCLEOTIDE SEQUENCE [LARGE SCALE GENOMIC DNA]</scope>
    <source>
        <strain evidence="1 2">BIOML-A1</strain>
    </source>
</reference>
<dbReference type="Proteomes" id="UP000449249">
    <property type="component" value="Unassembled WGS sequence"/>
</dbReference>
<sequence length="314" mass="37204">MYGLIYRIYFILKRKQKKKKEKNKDTGFIIQKLLDKIEWYYNILIKEKYEKCSISENILEKKKRKERIIVSLTSYPKRIGEVWITIETLLRQTVKPDMIILWLADTQFNGIESLPKKLIDLQKSGLIIRFCKDLKSHKKYFYTMQEYPEDLIILVDDDMFYPYDMIEKLLKLHYKYPQDICTMTAQVIGDDITVVPSKWKNPDLSQKYQHSTKLQIFTGSGSLYPPNSLNAQAFNEEVMKELCPYADDLWLTFMAKLNGTKVTTQYPWRAFPITIYGSGIGSLYYINAEEGQNDIQWKALLNYFKEQLGEVEYE</sequence>
<gene>
    <name evidence="1" type="ORF">GT576_12315</name>
</gene>
<dbReference type="AlphaFoldDB" id="A0A6N9JY60"/>